<reference evidence="8 9" key="1">
    <citation type="submission" date="2022-10" db="EMBL/GenBank/DDBJ databases">
        <title>Defluviimonas sp. nov., isolated from ocean surface water.</title>
        <authorList>
            <person name="He W."/>
            <person name="Wang L."/>
            <person name="Zhang D.-F."/>
        </authorList>
    </citation>
    <scope>NUCLEOTIDE SEQUENCE [LARGE SCALE GENOMIC DNA]</scope>
    <source>
        <strain evidence="8 9">WL0075</strain>
    </source>
</reference>
<feature type="region of interest" description="Disordered" evidence="6">
    <location>
        <begin position="525"/>
        <end position="561"/>
    </location>
</feature>
<feature type="domain" description="Protein kinase" evidence="7">
    <location>
        <begin position="31"/>
        <end position="311"/>
    </location>
</feature>
<comment type="caution">
    <text evidence="8">The sequence shown here is derived from an EMBL/GenBank/DDBJ whole genome shotgun (WGS) entry which is preliminary data.</text>
</comment>
<dbReference type="EMBL" id="JAOWLA010000017">
    <property type="protein sequence ID" value="MCV2866261.1"/>
    <property type="molecule type" value="Genomic_DNA"/>
</dbReference>
<feature type="compositionally biased region" description="Low complexity" evidence="6">
    <location>
        <begin position="362"/>
        <end position="379"/>
    </location>
</feature>
<dbReference type="Proteomes" id="UP001652503">
    <property type="component" value="Unassembled WGS sequence"/>
</dbReference>
<dbReference type="PROSITE" id="PS50011">
    <property type="entry name" value="PROTEIN_KINASE_DOM"/>
    <property type="match status" value="1"/>
</dbReference>
<dbReference type="Pfam" id="PF00069">
    <property type="entry name" value="Pkinase"/>
    <property type="match status" value="1"/>
</dbReference>
<feature type="region of interest" description="Disordered" evidence="6">
    <location>
        <begin position="433"/>
        <end position="510"/>
    </location>
</feature>
<feature type="compositionally biased region" description="Low complexity" evidence="6">
    <location>
        <begin position="468"/>
        <end position="510"/>
    </location>
</feature>
<dbReference type="PANTHER" id="PTHR43671">
    <property type="entry name" value="SERINE/THREONINE-PROTEIN KINASE NEK"/>
    <property type="match status" value="1"/>
</dbReference>
<dbReference type="InterPro" id="IPR011009">
    <property type="entry name" value="Kinase-like_dom_sf"/>
</dbReference>
<dbReference type="InterPro" id="IPR008266">
    <property type="entry name" value="Tyr_kinase_AS"/>
</dbReference>
<name>A0ABT2Z5B6_9RHOB</name>
<dbReference type="InterPro" id="IPR050660">
    <property type="entry name" value="NEK_Ser/Thr_kinase"/>
</dbReference>
<proteinExistence type="predicted"/>
<organism evidence="8 9">
    <name type="scientific">Albidovulum sediminicola</name>
    <dbReference type="NCBI Taxonomy" id="2984331"/>
    <lineage>
        <taxon>Bacteria</taxon>
        <taxon>Pseudomonadati</taxon>
        <taxon>Pseudomonadota</taxon>
        <taxon>Alphaproteobacteria</taxon>
        <taxon>Rhodobacterales</taxon>
        <taxon>Paracoccaceae</taxon>
        <taxon>Albidovulum</taxon>
    </lineage>
</organism>
<keyword evidence="9" id="KW-1185">Reference proteome</keyword>
<keyword evidence="2" id="KW-0808">Transferase</keyword>
<dbReference type="PROSITE" id="PS00109">
    <property type="entry name" value="PROTEIN_KINASE_TYR"/>
    <property type="match status" value="1"/>
</dbReference>
<sequence length="767" mass="80561">MTAPQLAAEKASKEEFVDELKPGTRLLQGQYTISRFINSGGFGITYLAKDSLDRDVVIKECFPGSFCRRSDTIVGARSRAHQAEFKSIVKLFVQEARSLSKLVHPNIVGVHQVFEDNDTAYMAIDFIDGRDMLDIIERAPAEITPARLDSITRKLLKAVGFIHQNGILHRDISPDNILIDKTGEPILIDFGAAREEASRASRALSALRVVKDGYSPQEFYIAGSEQGPWSDLYALAATLYHAIAGTPAANSQVRLAAIAEGKGDPYHALAGRFPGYPVGFLEAIDKAMHAVPRKRIQSADEWLDMLEHPAPEIVNADATAAVSRLMSEQMAALDEPAAAAEPETRAAETAKAPEPAAPKPEAPVAATTAPPAEKPAPAKVQPKHVSSAPSPAPLPEARGGSGRSLLLGLSTVAVLAVLGFVVMQMGEKAPAADVPAEPTASASVAALPAPEPEKTTEAAPEAPPAPEPVKTAEAAPEAQSAPEAPAAPPVTAAAEPEAQAPAPEPEVAAPESEPILTAAAAVAVEDAPAEGPAPAETAAAVMPAAEEAAAAEPATAPSEPVEVAPAPVPVANQIAFALWDVTVPFNTQVRSIGGVNYANITSIDEDADLSVAGDWIMRGTTIFSVNGNPVSPTQNVGALILRNLTVERDGLERASVRIKLPGNAQYSRVQLVVPVLRRVGLVEGVRAAARRGEDSWVTTVREVGDAKTSLREGDVILSETATGLELKEASSLEDVMRGLVRMGKTVAEFEVLRNNVKTTASLNLAVE</sequence>
<dbReference type="Gene3D" id="3.30.200.20">
    <property type="entry name" value="Phosphorylase Kinase, domain 1"/>
    <property type="match status" value="1"/>
</dbReference>
<feature type="region of interest" description="Disordered" evidence="6">
    <location>
        <begin position="332"/>
        <end position="399"/>
    </location>
</feature>
<gene>
    <name evidence="8" type="ORF">OE647_16170</name>
</gene>
<evidence type="ECO:0000313" key="9">
    <source>
        <dbReference type="Proteomes" id="UP001652503"/>
    </source>
</evidence>
<dbReference type="RefSeq" id="WP_263722788.1">
    <property type="nucleotide sequence ID" value="NZ_JAOWLA010000017.1"/>
</dbReference>
<dbReference type="PANTHER" id="PTHR43671:SF13">
    <property type="entry name" value="SERINE_THREONINE-PROTEIN KINASE NEK2"/>
    <property type="match status" value="1"/>
</dbReference>
<dbReference type="GO" id="GO:0016301">
    <property type="term" value="F:kinase activity"/>
    <property type="evidence" value="ECO:0007669"/>
    <property type="project" value="UniProtKB-KW"/>
</dbReference>
<evidence type="ECO:0000256" key="3">
    <source>
        <dbReference type="ARBA" id="ARBA00022741"/>
    </source>
</evidence>
<evidence type="ECO:0000256" key="1">
    <source>
        <dbReference type="ARBA" id="ARBA00012513"/>
    </source>
</evidence>
<keyword evidence="5" id="KW-0067">ATP-binding</keyword>
<dbReference type="CDD" id="cd14014">
    <property type="entry name" value="STKc_PknB_like"/>
    <property type="match status" value="1"/>
</dbReference>
<keyword evidence="4 8" id="KW-0418">Kinase</keyword>
<dbReference type="EC" id="2.7.11.1" evidence="1"/>
<evidence type="ECO:0000256" key="5">
    <source>
        <dbReference type="ARBA" id="ARBA00022840"/>
    </source>
</evidence>
<dbReference type="InterPro" id="IPR000719">
    <property type="entry name" value="Prot_kinase_dom"/>
</dbReference>
<accession>A0ABT2Z5B6</accession>
<evidence type="ECO:0000256" key="2">
    <source>
        <dbReference type="ARBA" id="ARBA00022679"/>
    </source>
</evidence>
<evidence type="ECO:0000256" key="6">
    <source>
        <dbReference type="SAM" id="MobiDB-lite"/>
    </source>
</evidence>
<evidence type="ECO:0000313" key="8">
    <source>
        <dbReference type="EMBL" id="MCV2866261.1"/>
    </source>
</evidence>
<evidence type="ECO:0000259" key="7">
    <source>
        <dbReference type="PROSITE" id="PS50011"/>
    </source>
</evidence>
<protein>
    <recommendedName>
        <fullName evidence="1">non-specific serine/threonine protein kinase</fullName>
        <ecNumber evidence="1">2.7.11.1</ecNumber>
    </recommendedName>
</protein>
<keyword evidence="3" id="KW-0547">Nucleotide-binding</keyword>
<dbReference type="SUPFAM" id="SSF56112">
    <property type="entry name" value="Protein kinase-like (PK-like)"/>
    <property type="match status" value="1"/>
</dbReference>
<dbReference type="Gene3D" id="1.10.510.10">
    <property type="entry name" value="Transferase(Phosphotransferase) domain 1"/>
    <property type="match status" value="1"/>
</dbReference>
<evidence type="ECO:0000256" key="4">
    <source>
        <dbReference type="ARBA" id="ARBA00022777"/>
    </source>
</evidence>